<comment type="caution">
    <text evidence="1">The sequence shown here is derived from an EMBL/GenBank/DDBJ whole genome shotgun (WGS) entry which is preliminary data.</text>
</comment>
<dbReference type="InterPro" id="IPR008792">
    <property type="entry name" value="PQQD"/>
</dbReference>
<dbReference type="EMBL" id="JANUCP010000004">
    <property type="protein sequence ID" value="MCS3919946.1"/>
    <property type="molecule type" value="Genomic_DNA"/>
</dbReference>
<keyword evidence="2" id="KW-1185">Reference proteome</keyword>
<dbReference type="Gene3D" id="1.10.10.1150">
    <property type="entry name" value="Coenzyme PQQ synthesis protein D (PqqD)"/>
    <property type="match status" value="1"/>
</dbReference>
<evidence type="ECO:0000313" key="1">
    <source>
        <dbReference type="EMBL" id="MCS3919946.1"/>
    </source>
</evidence>
<evidence type="ECO:0000313" key="2">
    <source>
        <dbReference type="Proteomes" id="UP001204798"/>
    </source>
</evidence>
<dbReference type="RefSeq" id="WP_259096929.1">
    <property type="nucleotide sequence ID" value="NZ_CP130454.1"/>
</dbReference>
<name>A0ABT2ER82_9BACT</name>
<evidence type="ECO:0008006" key="3">
    <source>
        <dbReference type="Google" id="ProtNLM"/>
    </source>
</evidence>
<reference evidence="1 2" key="1">
    <citation type="submission" date="2022-08" db="EMBL/GenBank/DDBJ databases">
        <title>Bacterial and archaeal communities from various locations to study Microbial Dark Matter (Phase II).</title>
        <authorList>
            <person name="Stepanauskas R."/>
        </authorList>
    </citation>
    <scope>NUCLEOTIDE SEQUENCE [LARGE SCALE GENOMIC DNA]</scope>
    <source>
        <strain evidence="1 2">PD1</strain>
    </source>
</reference>
<organism evidence="1 2">
    <name type="scientific">Candidatus Fervidibacter sacchari</name>
    <dbReference type="NCBI Taxonomy" id="1448929"/>
    <lineage>
        <taxon>Bacteria</taxon>
        <taxon>Candidatus Fervidibacterota</taxon>
        <taxon>Candidatus Fervidibacter</taxon>
    </lineage>
</organism>
<dbReference type="Proteomes" id="UP001204798">
    <property type="component" value="Unassembled WGS sequence"/>
</dbReference>
<protein>
    <recommendedName>
        <fullName evidence="3">PqqD family protein</fullName>
    </recommendedName>
</protein>
<gene>
    <name evidence="1" type="ORF">M2350_002363</name>
</gene>
<sequence length="117" mass="14111">MEREKSFRQFVQRRPCRSEQVEWQQKGEKVLIKVRRSDWLGVLLRWLTSRPVHRQIELDEIGGFVWNLCDGFHSVADIAEELEQRYQLSRREALASLAEFLSQLQKRGLIRWEEDKK</sequence>
<dbReference type="Pfam" id="PF05402">
    <property type="entry name" value="PqqD"/>
    <property type="match status" value="1"/>
</dbReference>
<proteinExistence type="predicted"/>
<dbReference type="InterPro" id="IPR041881">
    <property type="entry name" value="PqqD_sf"/>
</dbReference>
<accession>A0ABT2ER82</accession>